<keyword evidence="4" id="KW-0378">Hydrolase</keyword>
<dbReference type="OrthoDB" id="3064516at2759"/>
<dbReference type="InterPro" id="IPR036264">
    <property type="entry name" value="Bact_exopeptidase_dim_dom"/>
</dbReference>
<dbReference type="SUPFAM" id="SSF53187">
    <property type="entry name" value="Zn-dependent exopeptidases"/>
    <property type="match status" value="1"/>
</dbReference>
<feature type="region of interest" description="Disordered" evidence="6">
    <location>
        <begin position="23"/>
        <end position="48"/>
    </location>
</feature>
<dbReference type="InterPro" id="IPR050072">
    <property type="entry name" value="Peptidase_M20A"/>
</dbReference>
<dbReference type="GO" id="GO:0016787">
    <property type="term" value="F:hydrolase activity"/>
    <property type="evidence" value="ECO:0007669"/>
    <property type="project" value="UniProtKB-KW"/>
</dbReference>
<comment type="similarity">
    <text evidence="2">Belongs to the peptidase M20A family.</text>
</comment>
<dbReference type="Pfam" id="PF01546">
    <property type="entry name" value="Peptidase_M20"/>
    <property type="match status" value="1"/>
</dbReference>
<dbReference type="PROSITE" id="PS00759">
    <property type="entry name" value="ARGE_DAPE_CPG2_2"/>
    <property type="match status" value="1"/>
</dbReference>
<organism evidence="9 10">
    <name type="scientific">Sporormia fimetaria CBS 119925</name>
    <dbReference type="NCBI Taxonomy" id="1340428"/>
    <lineage>
        <taxon>Eukaryota</taxon>
        <taxon>Fungi</taxon>
        <taxon>Dikarya</taxon>
        <taxon>Ascomycota</taxon>
        <taxon>Pezizomycotina</taxon>
        <taxon>Dothideomycetes</taxon>
        <taxon>Pleosporomycetidae</taxon>
        <taxon>Pleosporales</taxon>
        <taxon>Sporormiaceae</taxon>
        <taxon>Sporormia</taxon>
    </lineage>
</organism>
<feature type="signal peptide" evidence="7">
    <location>
        <begin position="1"/>
        <end position="18"/>
    </location>
</feature>
<dbReference type="Gene3D" id="3.30.70.360">
    <property type="match status" value="1"/>
</dbReference>
<evidence type="ECO:0000313" key="10">
    <source>
        <dbReference type="Proteomes" id="UP000799440"/>
    </source>
</evidence>
<dbReference type="InterPro" id="IPR011650">
    <property type="entry name" value="Peptidase_M20_dimer"/>
</dbReference>
<name>A0A6A6V376_9PLEO</name>
<evidence type="ECO:0000256" key="3">
    <source>
        <dbReference type="ARBA" id="ARBA00022723"/>
    </source>
</evidence>
<feature type="domain" description="Peptidase M20 dimerisation" evidence="8">
    <location>
        <begin position="216"/>
        <end position="310"/>
    </location>
</feature>
<dbReference type="GO" id="GO:0046872">
    <property type="term" value="F:metal ion binding"/>
    <property type="evidence" value="ECO:0007669"/>
    <property type="project" value="UniProtKB-KW"/>
</dbReference>
<evidence type="ECO:0000256" key="6">
    <source>
        <dbReference type="SAM" id="MobiDB-lite"/>
    </source>
</evidence>
<evidence type="ECO:0000313" key="9">
    <source>
        <dbReference type="EMBL" id="KAF2744050.1"/>
    </source>
</evidence>
<dbReference type="Pfam" id="PF07687">
    <property type="entry name" value="M20_dimer"/>
    <property type="match status" value="1"/>
</dbReference>
<dbReference type="Proteomes" id="UP000799440">
    <property type="component" value="Unassembled WGS sequence"/>
</dbReference>
<gene>
    <name evidence="9" type="ORF">M011DRAFT_378753</name>
</gene>
<dbReference type="SUPFAM" id="SSF55031">
    <property type="entry name" value="Bacterial exopeptidase dimerisation domain"/>
    <property type="match status" value="1"/>
</dbReference>
<reference evidence="9" key="1">
    <citation type="journal article" date="2020" name="Stud. Mycol.">
        <title>101 Dothideomycetes genomes: a test case for predicting lifestyles and emergence of pathogens.</title>
        <authorList>
            <person name="Haridas S."/>
            <person name="Albert R."/>
            <person name="Binder M."/>
            <person name="Bloem J."/>
            <person name="Labutti K."/>
            <person name="Salamov A."/>
            <person name="Andreopoulos B."/>
            <person name="Baker S."/>
            <person name="Barry K."/>
            <person name="Bills G."/>
            <person name="Bluhm B."/>
            <person name="Cannon C."/>
            <person name="Castanera R."/>
            <person name="Culley D."/>
            <person name="Daum C."/>
            <person name="Ezra D."/>
            <person name="Gonzalez J."/>
            <person name="Henrissat B."/>
            <person name="Kuo A."/>
            <person name="Liang C."/>
            <person name="Lipzen A."/>
            <person name="Lutzoni F."/>
            <person name="Magnuson J."/>
            <person name="Mondo S."/>
            <person name="Nolan M."/>
            <person name="Ohm R."/>
            <person name="Pangilinan J."/>
            <person name="Park H.-J."/>
            <person name="Ramirez L."/>
            <person name="Alfaro M."/>
            <person name="Sun H."/>
            <person name="Tritt A."/>
            <person name="Yoshinaga Y."/>
            <person name="Zwiers L.-H."/>
            <person name="Turgeon B."/>
            <person name="Goodwin S."/>
            <person name="Spatafora J."/>
            <person name="Crous P."/>
            <person name="Grigoriev I."/>
        </authorList>
    </citation>
    <scope>NUCLEOTIDE SEQUENCE</scope>
    <source>
        <strain evidence="9">CBS 119925</strain>
    </source>
</reference>
<evidence type="ECO:0000256" key="5">
    <source>
        <dbReference type="ARBA" id="ARBA00022833"/>
    </source>
</evidence>
<feature type="chain" id="PRO_5025501315" evidence="7">
    <location>
        <begin position="19"/>
        <end position="407"/>
    </location>
</feature>
<protein>
    <submittedName>
        <fullName evidence="9">Zn-dependent exopeptidase</fullName>
    </submittedName>
</protein>
<dbReference type="InterPro" id="IPR002933">
    <property type="entry name" value="Peptidase_M20"/>
</dbReference>
<keyword evidence="5" id="KW-0862">Zinc</keyword>
<dbReference type="InterPro" id="IPR001261">
    <property type="entry name" value="ArgE/DapE_CS"/>
</dbReference>
<evidence type="ECO:0000256" key="2">
    <source>
        <dbReference type="ARBA" id="ARBA00006247"/>
    </source>
</evidence>
<feature type="compositionally biased region" description="Low complexity" evidence="6">
    <location>
        <begin position="23"/>
        <end position="43"/>
    </location>
</feature>
<sequence length="407" mass="43566">MAPLLTYLSLALFAFSEARPQQSAPSSITSASPSPSTSATADSLTEDEQEELFDLHEKLVDIPSISGEEAEVAKFVEEYLTELGYYVETVEVEEGRNNVFAYPQALKGEGKWPETLVTSHLDTVGPHISFERREKNGTMYHYGRGTVDAKGCVAAGIVAAHKFIESRDDTPSLGLLFVVGEETGGDGMKAFAEYAQNSTFRAGIFGEPTEGNLAEAHKGSYRFTLQADGVAAHSAYPHLGVSALNWLVEAIVALNKGEEALPWSDLLGNSTLNFGVMNAGVAANVVPESANASAAIRIANGTTEDIEEILTRAVQPVIDRAESAGANLTITFADVGYGAQILDTDVPGLDKAVMAYGTDIPSLPQVEKRYLYGTGSIHTAHSIREELSQDQLVQMADAYGVILAHLF</sequence>
<keyword evidence="3" id="KW-0479">Metal-binding</keyword>
<dbReference type="PANTHER" id="PTHR43808">
    <property type="entry name" value="ACETYLORNITHINE DEACETYLASE"/>
    <property type="match status" value="1"/>
</dbReference>
<dbReference type="AlphaFoldDB" id="A0A6A6V376"/>
<dbReference type="PANTHER" id="PTHR43808:SF8">
    <property type="entry name" value="PEPTIDASE M20 DIMERISATION DOMAIN-CONTAINING PROTEIN"/>
    <property type="match status" value="1"/>
</dbReference>
<evidence type="ECO:0000256" key="4">
    <source>
        <dbReference type="ARBA" id="ARBA00022801"/>
    </source>
</evidence>
<evidence type="ECO:0000256" key="1">
    <source>
        <dbReference type="ARBA" id="ARBA00001947"/>
    </source>
</evidence>
<dbReference type="Gene3D" id="3.40.630.10">
    <property type="entry name" value="Zn peptidases"/>
    <property type="match status" value="1"/>
</dbReference>
<accession>A0A6A6V376</accession>
<comment type="cofactor">
    <cofactor evidence="1">
        <name>Zn(2+)</name>
        <dbReference type="ChEBI" id="CHEBI:29105"/>
    </cofactor>
</comment>
<keyword evidence="10" id="KW-1185">Reference proteome</keyword>
<dbReference type="EMBL" id="MU006592">
    <property type="protein sequence ID" value="KAF2744050.1"/>
    <property type="molecule type" value="Genomic_DNA"/>
</dbReference>
<keyword evidence="7" id="KW-0732">Signal</keyword>
<evidence type="ECO:0000259" key="8">
    <source>
        <dbReference type="Pfam" id="PF07687"/>
    </source>
</evidence>
<evidence type="ECO:0000256" key="7">
    <source>
        <dbReference type="SAM" id="SignalP"/>
    </source>
</evidence>
<proteinExistence type="inferred from homology"/>
<feature type="non-terminal residue" evidence="9">
    <location>
        <position position="407"/>
    </location>
</feature>